<evidence type="ECO:0000256" key="5">
    <source>
        <dbReference type="SAM" id="Phobius"/>
    </source>
</evidence>
<dbReference type="GO" id="GO:0090313">
    <property type="term" value="P:regulation of protein targeting to membrane"/>
    <property type="evidence" value="ECO:0007669"/>
    <property type="project" value="TreeGrafter"/>
</dbReference>
<dbReference type="Pfam" id="PF04357">
    <property type="entry name" value="TamB"/>
    <property type="match status" value="1"/>
</dbReference>
<accession>A0A6L5XFC3</accession>
<evidence type="ECO:0000313" key="7">
    <source>
        <dbReference type="EMBL" id="MSS18204.1"/>
    </source>
</evidence>
<reference evidence="7 8" key="1">
    <citation type="submission" date="2019-08" db="EMBL/GenBank/DDBJ databases">
        <title>In-depth cultivation of the pig gut microbiome towards novel bacterial diversity and tailored functional studies.</title>
        <authorList>
            <person name="Wylensek D."/>
            <person name="Hitch T.C.A."/>
            <person name="Clavel T."/>
        </authorList>
    </citation>
    <scope>NUCLEOTIDE SEQUENCE [LARGE SCALE GENOMIC DNA]</scope>
    <source>
        <strain evidence="7 8">Oil-RF-744-WCA-WT-10</strain>
    </source>
</reference>
<evidence type="ECO:0000256" key="4">
    <source>
        <dbReference type="ARBA" id="ARBA00023136"/>
    </source>
</evidence>
<dbReference type="RefSeq" id="WP_154328841.1">
    <property type="nucleotide sequence ID" value="NZ_CP045696.1"/>
</dbReference>
<evidence type="ECO:0000256" key="1">
    <source>
        <dbReference type="ARBA" id="ARBA00004167"/>
    </source>
</evidence>
<keyword evidence="4 5" id="KW-0472">Membrane</keyword>
<evidence type="ECO:0000259" key="6">
    <source>
        <dbReference type="Pfam" id="PF04357"/>
    </source>
</evidence>
<comment type="subcellular location">
    <subcellularLocation>
        <location evidence="1">Membrane</location>
        <topology evidence="1">Single-pass membrane protein</topology>
    </subcellularLocation>
</comment>
<feature type="transmembrane region" description="Helical" evidence="5">
    <location>
        <begin position="12"/>
        <end position="34"/>
    </location>
</feature>
<comment type="caution">
    <text evidence="7">The sequence shown here is derived from an EMBL/GenBank/DDBJ whole genome shotgun (WGS) entry which is preliminary data.</text>
</comment>
<evidence type="ECO:0000256" key="2">
    <source>
        <dbReference type="ARBA" id="ARBA00022692"/>
    </source>
</evidence>
<proteinExistence type="predicted"/>
<sequence>MNKTVRYSYNVVRSIVVTAIVAIVAVYALLYILLSVPVVQNRIKGVVEHELSDTLKTHVTIGSLTIKPFNQVILEAVNIPDQQHKPLFHVDKLAAGISMKSLIADRRIVITYGEIIGLHGHITRPDPDSPTNMQFIIDAFKPKVKRKPTQFDLEIHNIVMRKSYITYDVLNKPRKRTFDVNHLAVGDLRADIDIPQLKNNDFLIDIKRMSLNEGSGLKIKNFATRLAITGKQTVISNIQIELPGTLLEPNDQVINYDSLKHVLLYAKRQPLNLSLRHSHITPSDFACFMPALSQFNTPLLVTATVNGYPDDLHVPVLNVKSHNSRITLDLACDLKNLTHPHALAFNFPHFNVQAKASEIAKITSTLVKLKPEPQRIISALGNLSLTGTARGNLRNVFFKGDVVSSLGPVKIDGTCTRGKGAIDVSGRIETPRLDVGTLLNKKNMWGELAINADVAINLLHGKLQRGSVKGGVPYVDFKGYRYRNILADVRATANSYEGSFSIDDPNGKLNLKGKATLAGRNTSIDAVVTARQVNLQRMRLVPGRDNVFSFDGRASFVGNSLDNATGGLSISNISYRAANGKTYHLNNLDLMANNSARPQVVELNSDFMHGSVEGQFDFATLLPSIKGMLSKALPGLFGQYAKYATARSRNMFRFNFELEPNSEFQALVNLPVKIIYKVIIDGNLSIPDNVLNVTVNAPYLQQGNKLIEGTSLTASYDNEGNDVIVNAHTLYPSKDGKIAINVDALAARNRIDTDLGWRYNREHDYHGDIKTTTTLSRGEGNGVVAHVVVTPSDVVVNDTVWKVGQGSLDIAHRAVVVDSIHAGRGEQFINIKGKVSKNPADELALSIKDIDLDYIFETLNISNVQFGGRATGTFLASNLFTGAPRLETPDLKVKNIKYNGALMGDADIESHWDNENQSVAINADISQHNGLHSLINGAIFPKQDSLYFDFNAHKANVEFMKPFMSAFTSDVRGQVSGHAVLLGNFHTIDLYGDIYADDIKFKLDFSNVVYSCSDSVHMTPGNIRFSNVKIHDRDNHEATMSGWVKHDHFHNPSFNFAITGARDLLCYDTNASINPVWYGTVYGNGSAFVTGEPGTVSVKVNMESAPRSKFTFVLSDSEEAQAYNFITYRDRDQLNHPVDTASEQPADTVPDIVKLLTQKIAQEQKPSLPTEYKIDLQGDITPDMQMVLVMDPVSGDKIKATGRGNLRMAYDNSDQQLEMYGKYVLEKGSYNFTLQDIIIKDFTIQSGSAISFQGDPYKAILDIKAYYALNANIKDLDESFADDRELNRTNVPVHAVLMAKGVISQPDISFSLEFPTLTTEAVRKINSIISTDDMMNRQIVYLLALNRFYTPEYMNNSTTNNELTSVASSTISSQLGNMLGRLNENWSISPNFRSNKGDFSDMEVDLALSSQLLNNRLLFNGNFGYRDNAYNAKNSNFIGDFDIEYLLNSKGTFRLKAYNHYNDQNYYVRNALTTQGVGIVYKHDFDNWRNFFKRRPSAVPDTLHVPVRTAPSVKSDSSKLQR</sequence>
<dbReference type="PANTHER" id="PTHR30441">
    <property type="entry name" value="DUF748 DOMAIN-CONTAINING PROTEIN"/>
    <property type="match status" value="1"/>
</dbReference>
<dbReference type="InterPro" id="IPR007452">
    <property type="entry name" value="TamB_C"/>
</dbReference>
<dbReference type="InterPro" id="IPR052894">
    <property type="entry name" value="AsmA-related"/>
</dbReference>
<dbReference type="EMBL" id="VULT01000017">
    <property type="protein sequence ID" value="MSS18204.1"/>
    <property type="molecule type" value="Genomic_DNA"/>
</dbReference>
<keyword evidence="2 5" id="KW-0812">Transmembrane</keyword>
<dbReference type="GO" id="GO:0005886">
    <property type="term" value="C:plasma membrane"/>
    <property type="evidence" value="ECO:0007669"/>
    <property type="project" value="InterPro"/>
</dbReference>
<evidence type="ECO:0000313" key="8">
    <source>
        <dbReference type="Proteomes" id="UP000483362"/>
    </source>
</evidence>
<keyword evidence="8" id="KW-1185">Reference proteome</keyword>
<dbReference type="GO" id="GO:0009306">
    <property type="term" value="P:protein secretion"/>
    <property type="evidence" value="ECO:0007669"/>
    <property type="project" value="InterPro"/>
</dbReference>
<gene>
    <name evidence="7" type="ORF">FYJ29_10600</name>
</gene>
<evidence type="ECO:0000256" key="3">
    <source>
        <dbReference type="ARBA" id="ARBA00022989"/>
    </source>
</evidence>
<dbReference type="PANTHER" id="PTHR30441:SF8">
    <property type="entry name" value="DUF748 DOMAIN-CONTAINING PROTEIN"/>
    <property type="match status" value="1"/>
</dbReference>
<protein>
    <recommendedName>
        <fullName evidence="6">Translocation and assembly module TamB C-terminal domain-containing protein</fullName>
    </recommendedName>
</protein>
<feature type="domain" description="Translocation and assembly module TamB C-terminal" evidence="6">
    <location>
        <begin position="1030"/>
        <end position="1485"/>
    </location>
</feature>
<keyword evidence="3 5" id="KW-1133">Transmembrane helix</keyword>
<name>A0A6L5XFC3_9BACT</name>
<organism evidence="7 8">
    <name type="scientific">Sodaliphilus pleomorphus</name>
    <dbReference type="NCBI Taxonomy" id="2606626"/>
    <lineage>
        <taxon>Bacteria</taxon>
        <taxon>Pseudomonadati</taxon>
        <taxon>Bacteroidota</taxon>
        <taxon>Bacteroidia</taxon>
        <taxon>Bacteroidales</taxon>
        <taxon>Muribaculaceae</taxon>
        <taxon>Sodaliphilus</taxon>
    </lineage>
</organism>
<dbReference type="Proteomes" id="UP000483362">
    <property type="component" value="Unassembled WGS sequence"/>
</dbReference>